<feature type="transmembrane region" description="Helical" evidence="1">
    <location>
        <begin position="198"/>
        <end position="216"/>
    </location>
</feature>
<reference evidence="4" key="1">
    <citation type="journal article" date="2013" name="Nature">
        <title>Pan genome of the phytoplankton Emiliania underpins its global distribution.</title>
        <authorList>
            <person name="Read B.A."/>
            <person name="Kegel J."/>
            <person name="Klute M.J."/>
            <person name="Kuo A."/>
            <person name="Lefebvre S.C."/>
            <person name="Maumus F."/>
            <person name="Mayer C."/>
            <person name="Miller J."/>
            <person name="Monier A."/>
            <person name="Salamov A."/>
            <person name="Young J."/>
            <person name="Aguilar M."/>
            <person name="Claverie J.M."/>
            <person name="Frickenhaus S."/>
            <person name="Gonzalez K."/>
            <person name="Herman E.K."/>
            <person name="Lin Y.C."/>
            <person name="Napier J."/>
            <person name="Ogata H."/>
            <person name="Sarno A.F."/>
            <person name="Shmutz J."/>
            <person name="Schroeder D."/>
            <person name="de Vargas C."/>
            <person name="Verret F."/>
            <person name="von Dassow P."/>
            <person name="Valentin K."/>
            <person name="Van de Peer Y."/>
            <person name="Wheeler G."/>
            <person name="Dacks J.B."/>
            <person name="Delwiche C.F."/>
            <person name="Dyhrman S.T."/>
            <person name="Glockner G."/>
            <person name="John U."/>
            <person name="Richards T."/>
            <person name="Worden A.Z."/>
            <person name="Zhang X."/>
            <person name="Grigoriev I.V."/>
            <person name="Allen A.E."/>
            <person name="Bidle K."/>
            <person name="Borodovsky M."/>
            <person name="Bowler C."/>
            <person name="Brownlee C."/>
            <person name="Cock J.M."/>
            <person name="Elias M."/>
            <person name="Gladyshev V.N."/>
            <person name="Groth M."/>
            <person name="Guda C."/>
            <person name="Hadaegh A."/>
            <person name="Iglesias-Rodriguez M.D."/>
            <person name="Jenkins J."/>
            <person name="Jones B.M."/>
            <person name="Lawson T."/>
            <person name="Leese F."/>
            <person name="Lindquist E."/>
            <person name="Lobanov A."/>
            <person name="Lomsadze A."/>
            <person name="Malik S.B."/>
            <person name="Marsh M.E."/>
            <person name="Mackinder L."/>
            <person name="Mock T."/>
            <person name="Mueller-Roeber B."/>
            <person name="Pagarete A."/>
            <person name="Parker M."/>
            <person name="Probert I."/>
            <person name="Quesneville H."/>
            <person name="Raines C."/>
            <person name="Rensing S.A."/>
            <person name="Riano-Pachon D.M."/>
            <person name="Richier S."/>
            <person name="Rokitta S."/>
            <person name="Shiraiwa Y."/>
            <person name="Soanes D.M."/>
            <person name="van der Giezen M."/>
            <person name="Wahlund T.M."/>
            <person name="Williams B."/>
            <person name="Wilson W."/>
            <person name="Wolfe G."/>
            <person name="Wurch L.L."/>
        </authorList>
    </citation>
    <scope>NUCLEOTIDE SEQUENCE</scope>
</reference>
<keyword evidence="1" id="KW-1133">Transmembrane helix</keyword>
<evidence type="ECO:0008006" key="5">
    <source>
        <dbReference type="Google" id="ProtNLM"/>
    </source>
</evidence>
<dbReference type="PaxDb" id="2903-EOD09320"/>
<feature type="transmembrane region" description="Helical" evidence="1">
    <location>
        <begin position="236"/>
        <end position="254"/>
    </location>
</feature>
<accession>A0A0D3IDI5</accession>
<evidence type="ECO:0000256" key="2">
    <source>
        <dbReference type="SAM" id="SignalP"/>
    </source>
</evidence>
<dbReference type="Proteomes" id="UP000013827">
    <property type="component" value="Unassembled WGS sequence"/>
</dbReference>
<sequence>MLSLAGLLLPALLSAVPTGRTPLWINEWAEDAADDKLGGEIMDGIAGGISQAEDFLDEQGISVEDQDWCSHAQKLKKALDSLTKSAESIDYDETLNDISSPEFYASTTISLCLGGALLLAPILLGPSWPSYLIWIVAALLGAIIGNKLMTATGLLSGHFVNENEDGPKPMHCVLGIAGVAIFTLVLAFWALAQVKTAFFCLGAILGGYLAKQGIGLAKPWLEEEQGLDLDSKDNQYYIWGTIAVASLLGGCFIAGKKDAIIDTAAGLFGALLVAQGVLLYAETCEPITDWLDEAGMSLNKFHSYWFAGIAAVLFLLRAYLSKGGGGTNEFGQKKPLVLA</sequence>
<name>A0A0D3IDI5_EMIH1</name>
<dbReference type="EnsemblProtists" id="EOD09320">
    <property type="protein sequence ID" value="EOD09320"/>
    <property type="gene ID" value="EMIHUDRAFT_216724"/>
</dbReference>
<protein>
    <recommendedName>
        <fullName evidence="5">DUF4203 domain-containing protein</fullName>
    </recommendedName>
</protein>
<keyword evidence="4" id="KW-1185">Reference proteome</keyword>
<organism evidence="3 4">
    <name type="scientific">Emiliania huxleyi (strain CCMP1516)</name>
    <dbReference type="NCBI Taxonomy" id="280463"/>
    <lineage>
        <taxon>Eukaryota</taxon>
        <taxon>Haptista</taxon>
        <taxon>Haptophyta</taxon>
        <taxon>Prymnesiophyceae</taxon>
        <taxon>Isochrysidales</taxon>
        <taxon>Noelaerhabdaceae</taxon>
        <taxon>Emiliania</taxon>
    </lineage>
</organism>
<feature type="signal peptide" evidence="2">
    <location>
        <begin position="1"/>
        <end position="15"/>
    </location>
</feature>
<keyword evidence="2" id="KW-0732">Signal</keyword>
<dbReference type="AlphaFoldDB" id="A0A0D3IDI5"/>
<proteinExistence type="predicted"/>
<keyword evidence="1" id="KW-0472">Membrane</keyword>
<feature type="chain" id="PRO_5044291019" description="DUF4203 domain-containing protein" evidence="2">
    <location>
        <begin position="16"/>
        <end position="339"/>
    </location>
</feature>
<feature type="transmembrane region" description="Helical" evidence="1">
    <location>
        <begin position="131"/>
        <end position="149"/>
    </location>
</feature>
<dbReference type="RefSeq" id="XP_005761749.1">
    <property type="nucleotide sequence ID" value="XM_005761692.1"/>
</dbReference>
<dbReference type="KEGG" id="ehx:EMIHUDRAFT_216724"/>
<feature type="transmembrane region" description="Helical" evidence="1">
    <location>
        <begin position="261"/>
        <end position="281"/>
    </location>
</feature>
<dbReference type="HOGENOM" id="CLU_819982_0_0_1"/>
<dbReference type="GeneID" id="17255449"/>
<feature type="transmembrane region" description="Helical" evidence="1">
    <location>
        <begin position="301"/>
        <end position="320"/>
    </location>
</feature>
<evidence type="ECO:0000313" key="3">
    <source>
        <dbReference type="EnsemblProtists" id="EOD09320"/>
    </source>
</evidence>
<reference evidence="3" key="2">
    <citation type="submission" date="2024-10" db="UniProtKB">
        <authorList>
            <consortium name="EnsemblProtists"/>
        </authorList>
    </citation>
    <scope>IDENTIFICATION</scope>
</reference>
<feature type="transmembrane region" description="Helical" evidence="1">
    <location>
        <begin position="169"/>
        <end position="191"/>
    </location>
</feature>
<keyword evidence="1" id="KW-0812">Transmembrane</keyword>
<feature type="transmembrane region" description="Helical" evidence="1">
    <location>
        <begin position="103"/>
        <end position="124"/>
    </location>
</feature>
<evidence type="ECO:0000256" key="1">
    <source>
        <dbReference type="SAM" id="Phobius"/>
    </source>
</evidence>
<evidence type="ECO:0000313" key="4">
    <source>
        <dbReference type="Proteomes" id="UP000013827"/>
    </source>
</evidence>